<protein>
    <submittedName>
        <fullName evidence="1">Uncharacterized protein</fullName>
    </submittedName>
</protein>
<evidence type="ECO:0000313" key="1">
    <source>
        <dbReference type="EMBL" id="MED6267190.1"/>
    </source>
</evidence>
<evidence type="ECO:0000313" key="2">
    <source>
        <dbReference type="Proteomes" id="UP001352852"/>
    </source>
</evidence>
<dbReference type="Proteomes" id="UP001352852">
    <property type="component" value="Unassembled WGS sequence"/>
</dbReference>
<sequence length="100" mass="11185">MKRVESFHRLKWYITCRLPNLLARLIFRGRSASSISEALVLFCGSLEDLDGGVPDGFAATYVLVDRGNCDAGLISRKQRRLVTKGCFEGRTSCSRGNMRI</sequence>
<name>A0ABU7CZN8_9TELE</name>
<accession>A0ABU7CZN8</accession>
<proteinExistence type="predicted"/>
<keyword evidence="2" id="KW-1185">Reference proteome</keyword>
<comment type="caution">
    <text evidence="1">The sequence shown here is derived from an EMBL/GenBank/DDBJ whole genome shotgun (WGS) entry which is preliminary data.</text>
</comment>
<gene>
    <name evidence="1" type="ORF">CHARACLAT_009510</name>
</gene>
<dbReference type="EMBL" id="JAHUTJ010008777">
    <property type="protein sequence ID" value="MED6267190.1"/>
    <property type="molecule type" value="Genomic_DNA"/>
</dbReference>
<reference evidence="1 2" key="1">
    <citation type="submission" date="2021-06" db="EMBL/GenBank/DDBJ databases">
        <authorList>
            <person name="Palmer J.M."/>
        </authorList>
    </citation>
    <scope>NUCLEOTIDE SEQUENCE [LARGE SCALE GENOMIC DNA]</scope>
    <source>
        <strain evidence="1 2">CL_MEX2019</strain>
        <tissue evidence="1">Muscle</tissue>
    </source>
</reference>
<organism evidence="1 2">
    <name type="scientific">Characodon lateralis</name>
    <dbReference type="NCBI Taxonomy" id="208331"/>
    <lineage>
        <taxon>Eukaryota</taxon>
        <taxon>Metazoa</taxon>
        <taxon>Chordata</taxon>
        <taxon>Craniata</taxon>
        <taxon>Vertebrata</taxon>
        <taxon>Euteleostomi</taxon>
        <taxon>Actinopterygii</taxon>
        <taxon>Neopterygii</taxon>
        <taxon>Teleostei</taxon>
        <taxon>Neoteleostei</taxon>
        <taxon>Acanthomorphata</taxon>
        <taxon>Ovalentaria</taxon>
        <taxon>Atherinomorphae</taxon>
        <taxon>Cyprinodontiformes</taxon>
        <taxon>Goodeidae</taxon>
        <taxon>Characodon</taxon>
    </lineage>
</organism>